<dbReference type="InterPro" id="IPR031052">
    <property type="entry name" value="FHY3/FAR1"/>
</dbReference>
<dbReference type="PANTHER" id="PTHR31669:SF292">
    <property type="entry name" value="OS02G0262500 PROTEIN"/>
    <property type="match status" value="1"/>
</dbReference>
<dbReference type="GO" id="GO:0003676">
    <property type="term" value="F:nucleic acid binding"/>
    <property type="evidence" value="ECO:0007669"/>
    <property type="project" value="InterPro"/>
</dbReference>
<comment type="subcellular location">
    <subcellularLocation>
        <location evidence="6">Nucleus</location>
    </subcellularLocation>
</comment>
<evidence type="ECO:0000259" key="9">
    <source>
        <dbReference type="PROSITE" id="PS50966"/>
    </source>
</evidence>
<comment type="caution">
    <text evidence="10">The sequence shown here is derived from an EMBL/GenBank/DDBJ whole genome shotgun (WGS) entry which is preliminary data.</text>
</comment>
<sequence length="209" mass="23396">KYRDEGYVWRVSHSPLTDEFKCSCLRMESIGIPCEHIVAILVYLDFVDFPNSLVLNRWSKFAKESIRGNYEDGSHYWDSHLVARHANLVYLSKEVSDLAYIDVDDYRQSLDYLTDELNRLKGKYLEGNGPHNLHVPVEVEDILNPQCSRSKGGGQSANTTTGRPMRPNSCGRCGEGGHNKRSCPALATNGEFPAGSSVPSQSVRLSDDN</sequence>
<dbReference type="GO" id="GO:0005634">
    <property type="term" value="C:nucleus"/>
    <property type="evidence" value="ECO:0007669"/>
    <property type="project" value="UniProtKB-SubCell"/>
</dbReference>
<dbReference type="InterPro" id="IPR006564">
    <property type="entry name" value="Znf_PMZ"/>
</dbReference>
<evidence type="ECO:0000256" key="4">
    <source>
        <dbReference type="ARBA" id="ARBA00022833"/>
    </source>
</evidence>
<dbReference type="PROSITE" id="PS50158">
    <property type="entry name" value="ZF_CCHC"/>
    <property type="match status" value="1"/>
</dbReference>
<evidence type="ECO:0000256" key="1">
    <source>
        <dbReference type="ARBA" id="ARBA00005889"/>
    </source>
</evidence>
<dbReference type="InterPro" id="IPR036875">
    <property type="entry name" value="Znf_CCHC_sf"/>
</dbReference>
<organism evidence="10 11">
    <name type="scientific">Trifolium medium</name>
    <dbReference type="NCBI Taxonomy" id="97028"/>
    <lineage>
        <taxon>Eukaryota</taxon>
        <taxon>Viridiplantae</taxon>
        <taxon>Streptophyta</taxon>
        <taxon>Embryophyta</taxon>
        <taxon>Tracheophyta</taxon>
        <taxon>Spermatophyta</taxon>
        <taxon>Magnoliopsida</taxon>
        <taxon>eudicotyledons</taxon>
        <taxon>Gunneridae</taxon>
        <taxon>Pentapetalae</taxon>
        <taxon>rosids</taxon>
        <taxon>fabids</taxon>
        <taxon>Fabales</taxon>
        <taxon>Fabaceae</taxon>
        <taxon>Papilionoideae</taxon>
        <taxon>50 kb inversion clade</taxon>
        <taxon>NPAAA clade</taxon>
        <taxon>Hologalegina</taxon>
        <taxon>IRL clade</taxon>
        <taxon>Trifolieae</taxon>
        <taxon>Trifolium</taxon>
    </lineage>
</organism>
<dbReference type="Proteomes" id="UP000265520">
    <property type="component" value="Unassembled WGS sequence"/>
</dbReference>
<evidence type="ECO:0000256" key="5">
    <source>
        <dbReference type="PROSITE-ProRule" id="PRU00047"/>
    </source>
</evidence>
<dbReference type="Pfam" id="PF04434">
    <property type="entry name" value="SWIM"/>
    <property type="match status" value="1"/>
</dbReference>
<feature type="domain" description="CCHC-type" evidence="8">
    <location>
        <begin position="170"/>
        <end position="184"/>
    </location>
</feature>
<comment type="similarity">
    <text evidence="1 6">Belongs to the FHY3/FAR1 family.</text>
</comment>
<feature type="domain" description="SWIM-type" evidence="9">
    <location>
        <begin position="7"/>
        <end position="45"/>
    </location>
</feature>
<accession>A0A392LZT0</accession>
<dbReference type="GO" id="GO:0006355">
    <property type="term" value="P:regulation of DNA-templated transcription"/>
    <property type="evidence" value="ECO:0007669"/>
    <property type="project" value="UniProtKB-UniRule"/>
</dbReference>
<keyword evidence="11" id="KW-1185">Reference proteome</keyword>
<dbReference type="PANTHER" id="PTHR31669">
    <property type="entry name" value="PROTEIN FAR1-RELATED SEQUENCE 10-RELATED"/>
    <property type="match status" value="1"/>
</dbReference>
<evidence type="ECO:0000313" key="11">
    <source>
        <dbReference type="Proteomes" id="UP000265520"/>
    </source>
</evidence>
<evidence type="ECO:0000259" key="8">
    <source>
        <dbReference type="PROSITE" id="PS50158"/>
    </source>
</evidence>
<dbReference type="SUPFAM" id="SSF57756">
    <property type="entry name" value="Retrovirus zinc finger-like domains"/>
    <property type="match status" value="1"/>
</dbReference>
<evidence type="ECO:0000256" key="2">
    <source>
        <dbReference type="ARBA" id="ARBA00022723"/>
    </source>
</evidence>
<evidence type="ECO:0000256" key="3">
    <source>
        <dbReference type="ARBA" id="ARBA00022771"/>
    </source>
</evidence>
<keyword evidence="2 6" id="KW-0479">Metal-binding</keyword>
<keyword evidence="4 6" id="KW-0862">Zinc</keyword>
<protein>
    <recommendedName>
        <fullName evidence="6">Protein FAR1-RELATED SEQUENCE</fullName>
    </recommendedName>
</protein>
<dbReference type="EMBL" id="LXQA010001127">
    <property type="protein sequence ID" value="MCH80503.1"/>
    <property type="molecule type" value="Genomic_DNA"/>
</dbReference>
<gene>
    <name evidence="10" type="ORF">A2U01_0001272</name>
</gene>
<feature type="non-terminal residue" evidence="10">
    <location>
        <position position="1"/>
    </location>
</feature>
<feature type="compositionally biased region" description="Polar residues" evidence="7">
    <location>
        <begin position="197"/>
        <end position="209"/>
    </location>
</feature>
<dbReference type="InterPro" id="IPR007527">
    <property type="entry name" value="Znf_SWIM"/>
</dbReference>
<name>A0A392LZT0_9FABA</name>
<dbReference type="SMART" id="SM00575">
    <property type="entry name" value="ZnF_PMZ"/>
    <property type="match status" value="1"/>
</dbReference>
<evidence type="ECO:0000256" key="7">
    <source>
        <dbReference type="SAM" id="MobiDB-lite"/>
    </source>
</evidence>
<keyword evidence="3 5" id="KW-0863">Zinc-finger</keyword>
<comment type="function">
    <text evidence="6">Putative transcription activator involved in regulating light control of development.</text>
</comment>
<dbReference type="AlphaFoldDB" id="A0A392LZT0"/>
<feature type="region of interest" description="Disordered" evidence="7">
    <location>
        <begin position="145"/>
        <end position="209"/>
    </location>
</feature>
<reference evidence="10 11" key="1">
    <citation type="journal article" date="2018" name="Front. Plant Sci.">
        <title>Red Clover (Trifolium pratense) and Zigzag Clover (T. medium) - A Picture of Genomic Similarities and Differences.</title>
        <authorList>
            <person name="Dluhosova J."/>
            <person name="Istvanek J."/>
            <person name="Nedelnik J."/>
            <person name="Repkova J."/>
        </authorList>
    </citation>
    <scope>NUCLEOTIDE SEQUENCE [LARGE SCALE GENOMIC DNA]</scope>
    <source>
        <strain evidence="11">cv. 10/8</strain>
        <tissue evidence="10">Leaf</tissue>
    </source>
</reference>
<evidence type="ECO:0000313" key="10">
    <source>
        <dbReference type="EMBL" id="MCH80503.1"/>
    </source>
</evidence>
<dbReference type="GO" id="GO:0008270">
    <property type="term" value="F:zinc ion binding"/>
    <property type="evidence" value="ECO:0007669"/>
    <property type="project" value="UniProtKB-UniRule"/>
</dbReference>
<dbReference type="InterPro" id="IPR001878">
    <property type="entry name" value="Znf_CCHC"/>
</dbReference>
<evidence type="ECO:0000256" key="6">
    <source>
        <dbReference type="RuleBase" id="RU367018"/>
    </source>
</evidence>
<keyword evidence="6" id="KW-0539">Nucleus</keyword>
<dbReference type="PROSITE" id="PS50966">
    <property type="entry name" value="ZF_SWIM"/>
    <property type="match status" value="1"/>
</dbReference>
<proteinExistence type="inferred from homology"/>